<reference evidence="1 2" key="1">
    <citation type="submission" date="2022-06" db="EMBL/GenBank/DDBJ databases">
        <title>Draft genome sequence of type strain Streptomyces rubrisoli DSM 42083.</title>
        <authorList>
            <person name="Duangmal K."/>
            <person name="Klaysubun C."/>
        </authorList>
    </citation>
    <scope>NUCLEOTIDE SEQUENCE [LARGE SCALE GENOMIC DNA]</scope>
    <source>
        <strain evidence="1 2">DSM 42083</strain>
    </source>
</reference>
<organism evidence="1 2">
    <name type="scientific">Streptantibioticus rubrisoli</name>
    <dbReference type="NCBI Taxonomy" id="1387313"/>
    <lineage>
        <taxon>Bacteria</taxon>
        <taxon>Bacillati</taxon>
        <taxon>Actinomycetota</taxon>
        <taxon>Actinomycetes</taxon>
        <taxon>Kitasatosporales</taxon>
        <taxon>Streptomycetaceae</taxon>
        <taxon>Streptantibioticus</taxon>
    </lineage>
</organism>
<gene>
    <name evidence="1" type="ORF">NON19_13700</name>
</gene>
<dbReference type="Proteomes" id="UP001206206">
    <property type="component" value="Unassembled WGS sequence"/>
</dbReference>
<dbReference type="EMBL" id="JANFNH010000011">
    <property type="protein sequence ID" value="MCQ4043055.1"/>
    <property type="molecule type" value="Genomic_DNA"/>
</dbReference>
<evidence type="ECO:0000313" key="2">
    <source>
        <dbReference type="Proteomes" id="UP001206206"/>
    </source>
</evidence>
<evidence type="ECO:0000313" key="1">
    <source>
        <dbReference type="EMBL" id="MCQ4043055.1"/>
    </source>
</evidence>
<keyword evidence="2" id="KW-1185">Reference proteome</keyword>
<name>A0ABT1PCG1_9ACTN</name>
<comment type="caution">
    <text evidence="1">The sequence shown here is derived from an EMBL/GenBank/DDBJ whole genome shotgun (WGS) entry which is preliminary data.</text>
</comment>
<accession>A0ABT1PCG1</accession>
<proteinExistence type="predicted"/>
<evidence type="ECO:0008006" key="3">
    <source>
        <dbReference type="Google" id="ProtNLM"/>
    </source>
</evidence>
<dbReference type="RefSeq" id="WP_255927805.1">
    <property type="nucleotide sequence ID" value="NZ_JANFNH010000011.1"/>
</dbReference>
<sequence>MTPTGSLGSRFGFWLGAASGFTAGISEGVDSPEIPLRNIGHAKEDRFPMNEIRVEAVFLASSEPTRGRMGVIDPALAAKPLQTTVGAFDVVLEFPKFEGQFLAEGYVGWSGTDVSAPVALSPAYFTTHTVFAVAPDLDEQSVNTELKAAVAAIRFAAARLSDALRVEQPSVGMVGDIPKMQSLTAMDITQGLKLTVPEPLTPGYPIVVGLPALTVDVATSALHNGLPPARALLSQARYLTQSTNSPQPGMAILMGAVAAETYAKESLKSRWPVGSAPSLRSLQDKHGKAVELYGPVAKVVIGRSLEDDDPALWADLGSLFSARNKMAHGLKTPTHVDARLLVVAAMRAMDWLG</sequence>
<protein>
    <recommendedName>
        <fullName evidence="3">Apea-like HEPN domain-containing protein</fullName>
    </recommendedName>
</protein>